<proteinExistence type="predicted"/>
<dbReference type="EMBL" id="JBHSMI010000023">
    <property type="protein sequence ID" value="MFC5403235.1"/>
    <property type="molecule type" value="Genomic_DNA"/>
</dbReference>
<organism evidence="2 3">
    <name type="scientific">Cohnella soli</name>
    <dbReference type="NCBI Taxonomy" id="425005"/>
    <lineage>
        <taxon>Bacteria</taxon>
        <taxon>Bacillati</taxon>
        <taxon>Bacillota</taxon>
        <taxon>Bacilli</taxon>
        <taxon>Bacillales</taxon>
        <taxon>Paenibacillaceae</taxon>
        <taxon>Cohnella</taxon>
    </lineage>
</organism>
<keyword evidence="3" id="KW-1185">Reference proteome</keyword>
<gene>
    <name evidence="2" type="ORF">ACFPOF_10895</name>
</gene>
<name>A0ABW0HSL0_9BACL</name>
<evidence type="ECO:0008006" key="4">
    <source>
        <dbReference type="Google" id="ProtNLM"/>
    </source>
</evidence>
<evidence type="ECO:0000313" key="3">
    <source>
        <dbReference type="Proteomes" id="UP001596113"/>
    </source>
</evidence>
<evidence type="ECO:0000256" key="1">
    <source>
        <dbReference type="SAM" id="SignalP"/>
    </source>
</evidence>
<sequence>MRKMKSLPLLALSLLLLVGSISPAYAYSPAIQPFPIGVFWPPAPVDTTNARYQEIKDMNANLIVGGNGVNVASINDVALTLAANNGLKMLVDEYKLAWRDQEVSQTTNGFGLNVSNTAALGQTFTTPSGTDWALNTVQMYIDKNNWPSGVTLTLKVYNSPAKTTLISSDSITGPVSTYYPQFIVAKALQSNTSYYMELTSNSPTSVGWVVTSSADAYGGGQAYVNGAAQNMDFWFKLLFSQRAYNDGGRPADADLDAIAAHYNANPALQGYHVYDEPSALQMTRVQDTIRRLKTGDPNHMSFVNLLPTYASLSQLGVNQFTGEFVSASQSLGQTFKTKPGQTSINTVQWWIDRGTWGSGESLTLKLWNSAAKTSLIASQTLSSTPANNWPLFTLNASVQPNTTYYMELTHNGGGDNSIGWVVRSNNGSKWINDGTGYVNGSAIASDFWFTLNQNIQGGTYEDYVYRWASKDPDVLIFDHYPFLTNGGMTTDYYTNLEIIRRQALAANIDFWPYIQSVGFNNTNRAPSQSDLRYQIYTSLAYGAKGYIYFTYWTPASSGGESFSQGLILPNGTKNTSYTWASAINAEVLQLGPVLMSLTSQAVYHTGSALPASTTALPGTFFWKPDDASAPLIISYFTDGSGRKYVMVVNRDIGSARTVSFTLSPKPASVKEISKSNGTEINTNYNAATGAISATFAAGEGKLFALPVGY</sequence>
<reference evidence="3" key="1">
    <citation type="journal article" date="2019" name="Int. J. Syst. Evol. Microbiol.">
        <title>The Global Catalogue of Microorganisms (GCM) 10K type strain sequencing project: providing services to taxonomists for standard genome sequencing and annotation.</title>
        <authorList>
            <consortium name="The Broad Institute Genomics Platform"/>
            <consortium name="The Broad Institute Genome Sequencing Center for Infectious Disease"/>
            <person name="Wu L."/>
            <person name="Ma J."/>
        </authorList>
    </citation>
    <scope>NUCLEOTIDE SEQUENCE [LARGE SCALE GENOMIC DNA]</scope>
    <source>
        <strain evidence="3">CGMCC 1.18575</strain>
    </source>
</reference>
<dbReference type="Gene3D" id="3.20.20.80">
    <property type="entry name" value="Glycosidases"/>
    <property type="match status" value="1"/>
</dbReference>
<feature type="chain" id="PRO_5046242302" description="Glycoside hydrolase family 42 N-terminal domain-containing protein" evidence="1">
    <location>
        <begin position="27"/>
        <end position="709"/>
    </location>
</feature>
<feature type="signal peptide" evidence="1">
    <location>
        <begin position="1"/>
        <end position="26"/>
    </location>
</feature>
<dbReference type="RefSeq" id="WP_378132411.1">
    <property type="nucleotide sequence ID" value="NZ_JBHSMI010000023.1"/>
</dbReference>
<comment type="caution">
    <text evidence="2">The sequence shown here is derived from an EMBL/GenBank/DDBJ whole genome shotgun (WGS) entry which is preliminary data.</text>
</comment>
<evidence type="ECO:0000313" key="2">
    <source>
        <dbReference type="EMBL" id="MFC5403235.1"/>
    </source>
</evidence>
<keyword evidence="1" id="KW-0732">Signal</keyword>
<accession>A0ABW0HSL0</accession>
<dbReference type="Proteomes" id="UP001596113">
    <property type="component" value="Unassembled WGS sequence"/>
</dbReference>
<protein>
    <recommendedName>
        <fullName evidence="4">Glycoside hydrolase family 42 N-terminal domain-containing protein</fullName>
    </recommendedName>
</protein>